<dbReference type="Proteomes" id="UP000299084">
    <property type="component" value="Unassembled WGS sequence"/>
</dbReference>
<keyword evidence="3" id="KW-0677">Repeat</keyword>
<protein>
    <submittedName>
        <fullName evidence="8">Heterogeneous nuclear ribonucleoprotein F</fullName>
    </submittedName>
</protein>
<dbReference type="Pfam" id="PF08080">
    <property type="entry name" value="zf-RNPHF"/>
    <property type="match status" value="1"/>
</dbReference>
<keyword evidence="9" id="KW-1185">Reference proteome</keyword>
<dbReference type="AlphaFoldDB" id="A0A5N4D1I4"/>
<reference evidence="8 9" key="1">
    <citation type="journal article" date="2019" name="Mol. Ecol. Resour.">
        <title>Improving Illumina assemblies with Hi-C and long reads: an example with the North African dromedary.</title>
        <authorList>
            <person name="Elbers J.P."/>
            <person name="Rogers M.F."/>
            <person name="Perelman P.L."/>
            <person name="Proskuryakova A.A."/>
            <person name="Serdyukova N.A."/>
            <person name="Johnson W.E."/>
            <person name="Horin P."/>
            <person name="Corander J."/>
            <person name="Murphy D."/>
            <person name="Burger P.A."/>
        </authorList>
    </citation>
    <scope>NUCLEOTIDE SEQUENCE [LARGE SCALE GENOMIC DNA]</scope>
    <source>
        <strain evidence="8">Drom800</strain>
        <tissue evidence="8">Blood</tissue>
    </source>
</reference>
<dbReference type="InterPro" id="IPR050666">
    <property type="entry name" value="ESRP"/>
</dbReference>
<dbReference type="GO" id="GO:0005634">
    <property type="term" value="C:nucleus"/>
    <property type="evidence" value="ECO:0007669"/>
    <property type="project" value="UniProtKB-SubCell"/>
</dbReference>
<dbReference type="PANTHER" id="PTHR13976">
    <property type="entry name" value="HETEROGENEOUS NUCLEAR RIBONUCLEOPROTEIN-RELATED"/>
    <property type="match status" value="1"/>
</dbReference>
<dbReference type="EMBL" id="JWIN03000016">
    <property type="protein sequence ID" value="KAB1264937.1"/>
    <property type="molecule type" value="Genomic_DNA"/>
</dbReference>
<evidence type="ECO:0000313" key="9">
    <source>
        <dbReference type="Proteomes" id="UP000299084"/>
    </source>
</evidence>
<feature type="domain" description="Zinc finger CHHC-type" evidence="7">
    <location>
        <begin position="134"/>
        <end position="169"/>
    </location>
</feature>
<dbReference type="GO" id="GO:1990904">
    <property type="term" value="C:ribonucleoprotein complex"/>
    <property type="evidence" value="ECO:0007669"/>
    <property type="project" value="UniProtKB-KW"/>
</dbReference>
<dbReference type="GO" id="GO:0003723">
    <property type="term" value="F:RNA binding"/>
    <property type="evidence" value="ECO:0007669"/>
    <property type="project" value="UniProtKB-KW"/>
</dbReference>
<sequence>MHQGRNRSVLLRVGNSAKRDHIACGPRGQDHRGSLCAVCPQQLAEKALGRHKQRTGHRHIEVSKSSQEEVRSHADPLLTLTSVWEPGPCDRPGTARRHAGIAKQAGLERGRPGAYRAGWGRCEEHGGLSHGSGFTTHPSGRDLSYCPSGTYDHWYGGGELTVQSTTGHCVPVMVLPYKATESDICDFFSPLSPVRAHIETGPDGRVTGRADVDFAAHEAAVVAVSKDRATMQHRYTELLPNSTTGASKGAYGSQMTQGMGVSTQSSSSGLESQSVSGCHGAGWLQWPEQHGWIGLVLW</sequence>
<evidence type="ECO:0000256" key="2">
    <source>
        <dbReference type="ARBA" id="ARBA00022553"/>
    </source>
</evidence>
<organism evidence="8 9">
    <name type="scientific">Camelus dromedarius</name>
    <name type="common">Dromedary</name>
    <name type="synonym">Arabian camel</name>
    <dbReference type="NCBI Taxonomy" id="9838"/>
    <lineage>
        <taxon>Eukaryota</taxon>
        <taxon>Metazoa</taxon>
        <taxon>Chordata</taxon>
        <taxon>Craniata</taxon>
        <taxon>Vertebrata</taxon>
        <taxon>Euteleostomi</taxon>
        <taxon>Mammalia</taxon>
        <taxon>Eutheria</taxon>
        <taxon>Laurasiatheria</taxon>
        <taxon>Artiodactyla</taxon>
        <taxon>Tylopoda</taxon>
        <taxon>Camelidae</taxon>
        <taxon>Camelus</taxon>
    </lineage>
</organism>
<name>A0A5N4D1I4_CAMDR</name>
<dbReference type="InterPro" id="IPR012996">
    <property type="entry name" value="Znf_CHHC"/>
</dbReference>
<evidence type="ECO:0000256" key="1">
    <source>
        <dbReference type="ARBA" id="ARBA00004123"/>
    </source>
</evidence>
<feature type="compositionally biased region" description="Low complexity" evidence="6">
    <location>
        <begin position="257"/>
        <end position="272"/>
    </location>
</feature>
<dbReference type="Gene3D" id="3.30.70.330">
    <property type="match status" value="2"/>
</dbReference>
<keyword evidence="4" id="KW-0694">RNA-binding</keyword>
<dbReference type="InterPro" id="IPR012677">
    <property type="entry name" value="Nucleotide-bd_a/b_plait_sf"/>
</dbReference>
<accession>A0A5N4D1I4</accession>
<evidence type="ECO:0000256" key="6">
    <source>
        <dbReference type="SAM" id="MobiDB-lite"/>
    </source>
</evidence>
<feature type="compositionally biased region" description="Basic and acidic residues" evidence="6">
    <location>
        <begin position="58"/>
        <end position="72"/>
    </location>
</feature>
<comment type="caution">
    <text evidence="8">The sequence shown here is derived from an EMBL/GenBank/DDBJ whole genome shotgun (WGS) entry which is preliminary data.</text>
</comment>
<dbReference type="STRING" id="9838.ENSCDRP00005019903"/>
<evidence type="ECO:0000259" key="7">
    <source>
        <dbReference type="Pfam" id="PF08080"/>
    </source>
</evidence>
<evidence type="ECO:0000256" key="3">
    <source>
        <dbReference type="ARBA" id="ARBA00022737"/>
    </source>
</evidence>
<comment type="subcellular location">
    <subcellularLocation>
        <location evidence="1">Nucleus</location>
    </subcellularLocation>
</comment>
<keyword evidence="2" id="KW-0597">Phosphoprotein</keyword>
<gene>
    <name evidence="8" type="ORF">Cadr_000019760</name>
</gene>
<keyword evidence="5" id="KW-0539">Nucleus</keyword>
<feature type="region of interest" description="Disordered" evidence="6">
    <location>
        <begin position="246"/>
        <end position="272"/>
    </location>
</feature>
<evidence type="ECO:0000256" key="4">
    <source>
        <dbReference type="ARBA" id="ARBA00022884"/>
    </source>
</evidence>
<keyword evidence="8" id="KW-0687">Ribonucleoprotein</keyword>
<evidence type="ECO:0000256" key="5">
    <source>
        <dbReference type="ARBA" id="ARBA00023242"/>
    </source>
</evidence>
<dbReference type="SUPFAM" id="SSF54928">
    <property type="entry name" value="RNA-binding domain, RBD"/>
    <property type="match status" value="1"/>
</dbReference>
<proteinExistence type="predicted"/>
<feature type="region of interest" description="Disordered" evidence="6">
    <location>
        <begin position="50"/>
        <end position="72"/>
    </location>
</feature>
<dbReference type="InterPro" id="IPR035979">
    <property type="entry name" value="RBD_domain_sf"/>
</dbReference>
<evidence type="ECO:0000313" key="8">
    <source>
        <dbReference type="EMBL" id="KAB1264937.1"/>
    </source>
</evidence>